<dbReference type="Gene3D" id="3.30.70.330">
    <property type="match status" value="2"/>
</dbReference>
<feature type="coiled-coil region" evidence="8">
    <location>
        <begin position="768"/>
        <end position="795"/>
    </location>
</feature>
<dbReference type="GO" id="GO:0003723">
    <property type="term" value="F:RNA binding"/>
    <property type="evidence" value="ECO:0007669"/>
    <property type="project" value="UniProtKB-KW"/>
</dbReference>
<name>A0A1Q3F008_CULTA</name>
<feature type="compositionally biased region" description="Low complexity" evidence="9">
    <location>
        <begin position="103"/>
        <end position="141"/>
    </location>
</feature>
<keyword evidence="3 7" id="KW-0862">Zinc</keyword>
<feature type="compositionally biased region" description="Basic and acidic residues" evidence="9">
    <location>
        <begin position="146"/>
        <end position="160"/>
    </location>
</feature>
<sequence>MHINNPDALKTWLTEVLEPLCDADPAALARYVLALLKKDKPEKDLRDCMKEQLDVFLGAETEPFLEQLFRSIRSEEYIKVVQAKEAAAAALAAATAAATAQQASPAAAATTTTTSTSTTEQVSSNSTSHNSTSTSSSSSNSKVRIKREFTPPLHESKPSKESLAAGVPSGATVSSSNSSSHETNGSDLSSSASSGTISATSSSNQAAAAVSAANNASSKSTPPVKPSSKEDHVSKSKESSRSRGRRISNRSRSRSRSRSFERSRRSRSRDRGLARGSESNREKSNRAYRNKSPAGGGRGGDSFRSGGSSRYERKNHGSSNSYESRRGGATTGGSGSNRGTIRSQSRSRSPSPVVDRRKMARSESPAVAAAPAIVAAPVLVEHPPAVDGALLGGKRQRCRDFDEKGYCMRGETCPWDHGVDPVVLEDINNPALITIQSAAQLRTGPIHPEYSPDAPELWNRPPNFPPGRPSITQRLGNITGVNVGGGFGPRGGMAGGNFRGVAPGFPPGFPGNPIGATPLQRELISVPVVDANKGGDVSSQQTKRRFEPEDAVAIADGHLKRKLPLNNRLGPRVTGHPAGAGGAVNPQQNCSLELRKIPRGLNAIAHLNNHFSKFGKIVNIQISYDGDPEAAIVTFSTHAEANVAYRSTEAVLNNRFIKVFWHTGGNGGEQPGITPAAKTEHSLRRSYPNQYSINNVTTAANTPTVSVSSVVSKEGVVVTSSGSSGPTVSSSGGENVAPATTAVATGFTNTATKLINTVTTPIVTANQLRMKNAKINRATSELMRKKQELTQTMHKGKYDLMQGYLKELSKLIMMVEKVEATDPMRTKLLAPIKDLESKIAALRAEISSEQTQIAATMLPKRKTKEQHEKDILDAELEIIAAEQRTHRIPGVGGANPQPTAGGPISGTLPGGGKPQLSGPRPARPINRPLGSTSVDRRPTTISITGFAAEDADALLGHFKNFGEITKHQLDKTVPSLLISYSIRQNAEKALARGKAFRDVTLQIGWVATVPPPTTTTPNAAVVVAPVGATDGKDKSSAEAVVEKDAAGKEGADASGKVMAAAIEGAVAGAGTGVDASSAASLDTLTETGSMEEASEVVRMVEEEEEEEEEDRSWRR</sequence>
<feature type="compositionally biased region" description="Acidic residues" evidence="9">
    <location>
        <begin position="1101"/>
        <end position="1115"/>
    </location>
</feature>
<evidence type="ECO:0000256" key="1">
    <source>
        <dbReference type="ARBA" id="ARBA00022723"/>
    </source>
</evidence>
<dbReference type="Pfam" id="PF01480">
    <property type="entry name" value="PWI"/>
    <property type="match status" value="1"/>
</dbReference>
<feature type="region of interest" description="Disordered" evidence="9">
    <location>
        <begin position="887"/>
        <end position="937"/>
    </location>
</feature>
<feature type="domain" description="C3H1-type" evidence="10">
    <location>
        <begin position="392"/>
        <end position="420"/>
    </location>
</feature>
<feature type="compositionally biased region" description="Low complexity" evidence="9">
    <location>
        <begin position="174"/>
        <end position="222"/>
    </location>
</feature>
<dbReference type="InterPro" id="IPR000504">
    <property type="entry name" value="RRM_dom"/>
</dbReference>
<dbReference type="SUPFAM" id="SSF54928">
    <property type="entry name" value="RNA-binding domain, RBD"/>
    <property type="match status" value="2"/>
</dbReference>
<evidence type="ECO:0000256" key="2">
    <source>
        <dbReference type="ARBA" id="ARBA00022771"/>
    </source>
</evidence>
<reference evidence="11" key="1">
    <citation type="submission" date="2017-01" db="EMBL/GenBank/DDBJ databases">
        <title>A deep insight into the sialotranscriptome of adult male and female Cluex tarsalis mosquitoes.</title>
        <authorList>
            <person name="Ribeiro J.M."/>
            <person name="Moreira F."/>
            <person name="Bernard K.A."/>
            <person name="Calvo E."/>
        </authorList>
    </citation>
    <scope>NUCLEOTIDE SEQUENCE</scope>
    <source>
        <strain evidence="11">Kern County</strain>
        <tissue evidence="11">Salivary glands</tissue>
    </source>
</reference>
<evidence type="ECO:0000256" key="7">
    <source>
        <dbReference type="PROSITE-ProRule" id="PRU00723"/>
    </source>
</evidence>
<dbReference type="PROSITE" id="PS50103">
    <property type="entry name" value="ZF_C3H1"/>
    <property type="match status" value="1"/>
</dbReference>
<keyword evidence="2 7" id="KW-0863">Zinc-finger</keyword>
<proteinExistence type="predicted"/>
<dbReference type="SMART" id="SM00360">
    <property type="entry name" value="RRM"/>
    <property type="match status" value="1"/>
</dbReference>
<feature type="compositionally biased region" description="Basic and acidic residues" evidence="9">
    <location>
        <begin position="258"/>
        <end position="285"/>
    </location>
</feature>
<feature type="region of interest" description="Disordered" evidence="9">
    <location>
        <begin position="103"/>
        <end position="368"/>
    </location>
</feature>
<dbReference type="PANTHER" id="PTHR14398:SF0">
    <property type="entry name" value="ZINC FINGER PROTEIN SWM"/>
    <property type="match status" value="1"/>
</dbReference>
<comment type="function">
    <text evidence="6">May be involved in the turnover of nuclear polyadenylated (pA+) RNA.</text>
</comment>
<accession>A0A1Q3F008</accession>
<evidence type="ECO:0000256" key="5">
    <source>
        <dbReference type="ARBA" id="ARBA00023054"/>
    </source>
</evidence>
<feature type="zinc finger region" description="C3H1-type" evidence="7">
    <location>
        <begin position="392"/>
        <end position="420"/>
    </location>
</feature>
<dbReference type="InterPro" id="IPR012677">
    <property type="entry name" value="Nucleotide-bd_a/b_plait_sf"/>
</dbReference>
<evidence type="ECO:0000256" key="3">
    <source>
        <dbReference type="ARBA" id="ARBA00022833"/>
    </source>
</evidence>
<keyword evidence="4" id="KW-0694">RNA-binding</keyword>
<dbReference type="AlphaFoldDB" id="A0A1Q3F008"/>
<protein>
    <submittedName>
        <fullName evidence="11">Putative rna-binding protein 26</fullName>
    </submittedName>
</protein>
<evidence type="ECO:0000259" key="10">
    <source>
        <dbReference type="PROSITE" id="PS50103"/>
    </source>
</evidence>
<dbReference type="FunFam" id="3.30.70.330:FF:000330">
    <property type="entry name" value="RNA-binding motif protein 26"/>
    <property type="match status" value="1"/>
</dbReference>
<keyword evidence="5 8" id="KW-0175">Coiled coil</keyword>
<keyword evidence="1 7" id="KW-0479">Metal-binding</keyword>
<dbReference type="InterPro" id="IPR000571">
    <property type="entry name" value="Znf_CCCH"/>
</dbReference>
<feature type="region of interest" description="Disordered" evidence="9">
    <location>
        <begin position="1082"/>
        <end position="1115"/>
    </location>
</feature>
<dbReference type="InterPro" id="IPR045137">
    <property type="entry name" value="RBM26/27"/>
</dbReference>
<feature type="coiled-coil region" evidence="8">
    <location>
        <begin position="832"/>
        <end position="884"/>
    </location>
</feature>
<dbReference type="InterPro" id="IPR035979">
    <property type="entry name" value="RBD_domain_sf"/>
</dbReference>
<evidence type="ECO:0000313" key="11">
    <source>
        <dbReference type="EMBL" id="JAV20818.1"/>
    </source>
</evidence>
<evidence type="ECO:0000256" key="8">
    <source>
        <dbReference type="SAM" id="Coils"/>
    </source>
</evidence>
<evidence type="ECO:0000256" key="6">
    <source>
        <dbReference type="ARBA" id="ARBA00043866"/>
    </source>
</evidence>
<dbReference type="EMBL" id="GFDL01014227">
    <property type="protein sequence ID" value="JAV20818.1"/>
    <property type="molecule type" value="Transcribed_RNA"/>
</dbReference>
<feature type="compositionally biased region" description="Basic residues" evidence="9">
    <location>
        <begin position="242"/>
        <end position="257"/>
    </location>
</feature>
<evidence type="ECO:0000256" key="9">
    <source>
        <dbReference type="SAM" id="MobiDB-lite"/>
    </source>
</evidence>
<dbReference type="InterPro" id="IPR002483">
    <property type="entry name" value="PWI_dom"/>
</dbReference>
<dbReference type="GO" id="GO:0005634">
    <property type="term" value="C:nucleus"/>
    <property type="evidence" value="ECO:0007669"/>
    <property type="project" value="TreeGrafter"/>
</dbReference>
<organism evidence="11">
    <name type="scientific">Culex tarsalis</name>
    <name type="common">Encephalitis mosquito</name>
    <dbReference type="NCBI Taxonomy" id="7177"/>
    <lineage>
        <taxon>Eukaryota</taxon>
        <taxon>Metazoa</taxon>
        <taxon>Ecdysozoa</taxon>
        <taxon>Arthropoda</taxon>
        <taxon>Hexapoda</taxon>
        <taxon>Insecta</taxon>
        <taxon>Pterygota</taxon>
        <taxon>Neoptera</taxon>
        <taxon>Endopterygota</taxon>
        <taxon>Diptera</taxon>
        <taxon>Nematocera</taxon>
        <taxon>Culicoidea</taxon>
        <taxon>Culicidae</taxon>
        <taxon>Culicinae</taxon>
        <taxon>Culicini</taxon>
        <taxon>Culex</taxon>
        <taxon>Culex</taxon>
    </lineage>
</organism>
<evidence type="ECO:0000256" key="4">
    <source>
        <dbReference type="ARBA" id="ARBA00022884"/>
    </source>
</evidence>
<dbReference type="GO" id="GO:0008270">
    <property type="term" value="F:zinc ion binding"/>
    <property type="evidence" value="ECO:0007669"/>
    <property type="project" value="UniProtKB-KW"/>
</dbReference>
<dbReference type="PANTHER" id="PTHR14398">
    <property type="entry name" value="RNA RECOGNITION RRM/RNP DOMAIN"/>
    <property type="match status" value="1"/>
</dbReference>
<dbReference type="CDD" id="cd12257">
    <property type="entry name" value="RRM1_RBM26_like"/>
    <property type="match status" value="1"/>
</dbReference>
<feature type="compositionally biased region" description="Basic and acidic residues" evidence="9">
    <location>
        <begin position="227"/>
        <end position="241"/>
    </location>
</feature>
<feature type="compositionally biased region" description="Low complexity" evidence="9">
    <location>
        <begin position="337"/>
        <end position="353"/>
    </location>
</feature>
<dbReference type="Pfam" id="PF14605">
    <property type="entry name" value="Nup35_RRM_2"/>
    <property type="match status" value="1"/>
</dbReference>